<evidence type="ECO:0008006" key="3">
    <source>
        <dbReference type="Google" id="ProtNLM"/>
    </source>
</evidence>
<dbReference type="PANTHER" id="PTHR31973">
    <property type="entry name" value="POLYPROTEIN, PUTATIVE-RELATED"/>
    <property type="match status" value="1"/>
</dbReference>
<evidence type="ECO:0000313" key="1">
    <source>
        <dbReference type="EMBL" id="KAL2540821.1"/>
    </source>
</evidence>
<proteinExistence type="predicted"/>
<dbReference type="PANTHER" id="PTHR31973:SF187">
    <property type="entry name" value="MUTATOR TRANSPOSASE MUDRA PROTEIN"/>
    <property type="match status" value="1"/>
</dbReference>
<protein>
    <recommendedName>
        <fullName evidence="3">MULE transposase domain-containing protein</fullName>
    </recommendedName>
</protein>
<reference evidence="2" key="1">
    <citation type="submission" date="2024-07" db="EMBL/GenBank/DDBJ databases">
        <title>Two chromosome-level genome assemblies of Korean endemic species Abeliophyllum distichum and Forsythia ovata (Oleaceae).</title>
        <authorList>
            <person name="Jang H."/>
        </authorList>
    </citation>
    <scope>NUCLEOTIDE SEQUENCE [LARGE SCALE GENOMIC DNA]</scope>
</reference>
<evidence type="ECO:0000313" key="2">
    <source>
        <dbReference type="Proteomes" id="UP001604336"/>
    </source>
</evidence>
<organism evidence="1 2">
    <name type="scientific">Abeliophyllum distichum</name>
    <dbReference type="NCBI Taxonomy" id="126358"/>
    <lineage>
        <taxon>Eukaryota</taxon>
        <taxon>Viridiplantae</taxon>
        <taxon>Streptophyta</taxon>
        <taxon>Embryophyta</taxon>
        <taxon>Tracheophyta</taxon>
        <taxon>Spermatophyta</taxon>
        <taxon>Magnoliopsida</taxon>
        <taxon>eudicotyledons</taxon>
        <taxon>Gunneridae</taxon>
        <taxon>Pentapetalae</taxon>
        <taxon>asterids</taxon>
        <taxon>lamiids</taxon>
        <taxon>Lamiales</taxon>
        <taxon>Oleaceae</taxon>
        <taxon>Forsythieae</taxon>
        <taxon>Abeliophyllum</taxon>
    </lineage>
</organism>
<dbReference type="EMBL" id="JBFOLK010000001">
    <property type="protein sequence ID" value="KAL2540821.1"/>
    <property type="molecule type" value="Genomic_DNA"/>
</dbReference>
<keyword evidence="2" id="KW-1185">Reference proteome</keyword>
<dbReference type="Proteomes" id="UP001604336">
    <property type="component" value="Unassembled WGS sequence"/>
</dbReference>
<accession>A0ABD1VU00</accession>
<gene>
    <name evidence="1" type="ORF">Adt_01799</name>
</gene>
<comment type="caution">
    <text evidence="1">The sequence shown here is derived from an EMBL/GenBank/DDBJ whole genome shotgun (WGS) entry which is preliminary data.</text>
</comment>
<name>A0ABD1VU00_9LAMI</name>
<sequence>MDKNVWIWIPNMGDSDELQSVDSEENAEPISRKRTRLDAFNDSYKELKRTNVGTIAQVEGYGGEFKRIYICLGPLKNGFIRGCMRVIGVDGCFIKTEHGGQLLIAVGVKGKNGMYPLALAVVDVENRENWMWFLGLLKDNL</sequence>
<dbReference type="AlphaFoldDB" id="A0ABD1VU00"/>